<dbReference type="RefSeq" id="WP_307249247.1">
    <property type="nucleotide sequence ID" value="NZ_JAUSQZ010000001.1"/>
</dbReference>
<reference evidence="2 3" key="1">
    <citation type="submission" date="2023-07" db="EMBL/GenBank/DDBJ databases">
        <title>Sequencing the genomes of 1000 actinobacteria strains.</title>
        <authorList>
            <person name="Klenk H.-P."/>
        </authorList>
    </citation>
    <scope>NUCLEOTIDE SEQUENCE [LARGE SCALE GENOMIC DNA]</scope>
    <source>
        <strain evidence="2 3">DSM 44388</strain>
    </source>
</reference>
<keyword evidence="1" id="KW-1133">Transmembrane helix</keyword>
<evidence type="ECO:0000313" key="3">
    <source>
        <dbReference type="Proteomes" id="UP001235712"/>
    </source>
</evidence>
<gene>
    <name evidence="2" type="ORF">J2S57_005998</name>
</gene>
<evidence type="ECO:0000256" key="1">
    <source>
        <dbReference type="SAM" id="Phobius"/>
    </source>
</evidence>
<evidence type="ECO:0000313" key="2">
    <source>
        <dbReference type="EMBL" id="MDP9830249.1"/>
    </source>
</evidence>
<protein>
    <submittedName>
        <fullName evidence="2">Uncharacterized protein</fullName>
    </submittedName>
</protein>
<dbReference type="EMBL" id="JAUSQZ010000001">
    <property type="protein sequence ID" value="MDP9830249.1"/>
    <property type="molecule type" value="Genomic_DNA"/>
</dbReference>
<comment type="caution">
    <text evidence="2">The sequence shown here is derived from an EMBL/GenBank/DDBJ whole genome shotgun (WGS) entry which is preliminary data.</text>
</comment>
<organism evidence="2 3">
    <name type="scientific">Kineosporia succinea</name>
    <dbReference type="NCBI Taxonomy" id="84632"/>
    <lineage>
        <taxon>Bacteria</taxon>
        <taxon>Bacillati</taxon>
        <taxon>Actinomycetota</taxon>
        <taxon>Actinomycetes</taxon>
        <taxon>Kineosporiales</taxon>
        <taxon>Kineosporiaceae</taxon>
        <taxon>Kineosporia</taxon>
    </lineage>
</organism>
<keyword evidence="3" id="KW-1185">Reference proteome</keyword>
<keyword evidence="1" id="KW-0812">Transmembrane</keyword>
<dbReference type="Proteomes" id="UP001235712">
    <property type="component" value="Unassembled WGS sequence"/>
</dbReference>
<sequence length="78" mass="8252">MAGYRAFQIIGLGFLCLGVSEFVLRGLMAGSTPGLVVGALCLITATGCSWGAFTLKHDADRRRAGISRQAPTELQRVP</sequence>
<feature type="transmembrane region" description="Helical" evidence="1">
    <location>
        <begin position="7"/>
        <end position="28"/>
    </location>
</feature>
<name>A0ABT9PCX7_9ACTN</name>
<proteinExistence type="predicted"/>
<keyword evidence="1" id="KW-0472">Membrane</keyword>
<accession>A0ABT9PCX7</accession>
<feature type="transmembrane region" description="Helical" evidence="1">
    <location>
        <begin position="34"/>
        <end position="53"/>
    </location>
</feature>